<evidence type="ECO:0000256" key="1">
    <source>
        <dbReference type="SAM" id="MobiDB-lite"/>
    </source>
</evidence>
<keyword evidence="3" id="KW-1185">Reference proteome</keyword>
<proteinExistence type="predicted"/>
<protein>
    <submittedName>
        <fullName evidence="2">Uncharacterized protein</fullName>
    </submittedName>
</protein>
<name>A0A5B7HRQ0_PORTR</name>
<comment type="caution">
    <text evidence="2">The sequence shown here is derived from an EMBL/GenBank/DDBJ whole genome shotgun (WGS) entry which is preliminary data.</text>
</comment>
<feature type="compositionally biased region" description="Basic and acidic residues" evidence="1">
    <location>
        <begin position="11"/>
        <end position="22"/>
    </location>
</feature>
<evidence type="ECO:0000313" key="3">
    <source>
        <dbReference type="Proteomes" id="UP000324222"/>
    </source>
</evidence>
<reference evidence="2 3" key="1">
    <citation type="submission" date="2019-05" db="EMBL/GenBank/DDBJ databases">
        <title>Another draft genome of Portunus trituberculatus and its Hox gene families provides insights of decapod evolution.</title>
        <authorList>
            <person name="Jeong J.-H."/>
            <person name="Song I."/>
            <person name="Kim S."/>
            <person name="Choi T."/>
            <person name="Kim D."/>
            <person name="Ryu S."/>
            <person name="Kim W."/>
        </authorList>
    </citation>
    <scope>NUCLEOTIDE SEQUENCE [LARGE SCALE GENOMIC DNA]</scope>
    <source>
        <tissue evidence="2">Muscle</tissue>
    </source>
</reference>
<evidence type="ECO:0000313" key="2">
    <source>
        <dbReference type="EMBL" id="MPC75120.1"/>
    </source>
</evidence>
<organism evidence="2 3">
    <name type="scientific">Portunus trituberculatus</name>
    <name type="common">Swimming crab</name>
    <name type="synonym">Neptunus trituberculatus</name>
    <dbReference type="NCBI Taxonomy" id="210409"/>
    <lineage>
        <taxon>Eukaryota</taxon>
        <taxon>Metazoa</taxon>
        <taxon>Ecdysozoa</taxon>
        <taxon>Arthropoda</taxon>
        <taxon>Crustacea</taxon>
        <taxon>Multicrustacea</taxon>
        <taxon>Malacostraca</taxon>
        <taxon>Eumalacostraca</taxon>
        <taxon>Eucarida</taxon>
        <taxon>Decapoda</taxon>
        <taxon>Pleocyemata</taxon>
        <taxon>Brachyura</taxon>
        <taxon>Eubrachyura</taxon>
        <taxon>Portunoidea</taxon>
        <taxon>Portunidae</taxon>
        <taxon>Portuninae</taxon>
        <taxon>Portunus</taxon>
    </lineage>
</organism>
<dbReference type="AlphaFoldDB" id="A0A5B7HRQ0"/>
<dbReference type="EMBL" id="VSRR010040410">
    <property type="protein sequence ID" value="MPC75120.1"/>
    <property type="molecule type" value="Genomic_DNA"/>
</dbReference>
<sequence length="93" mass="10078">MGTFAILMSARGRDGERQEHQESNVAQPSPASYTSPPSTPPRPTTVTTKTPPLLLCTVASCGPDHDTPVGSRPAFTPLLEASQEHFSLRHRRI</sequence>
<feature type="region of interest" description="Disordered" evidence="1">
    <location>
        <begin position="1"/>
        <end position="50"/>
    </location>
</feature>
<accession>A0A5B7HRQ0</accession>
<dbReference type="Proteomes" id="UP000324222">
    <property type="component" value="Unassembled WGS sequence"/>
</dbReference>
<gene>
    <name evidence="2" type="ORF">E2C01_069506</name>
</gene>